<evidence type="ECO:0000313" key="12">
    <source>
        <dbReference type="Proteomes" id="UP000503096"/>
    </source>
</evidence>
<evidence type="ECO:0000256" key="4">
    <source>
        <dbReference type="ARBA" id="ARBA00013089"/>
    </source>
</evidence>
<dbReference type="Proteomes" id="UP000503096">
    <property type="component" value="Chromosome"/>
</dbReference>
<feature type="active site" description="Proton acceptor; specific for L-alanine" evidence="7">
    <location>
        <position position="253"/>
    </location>
</feature>
<dbReference type="CDD" id="cd06827">
    <property type="entry name" value="PLPDE_III_AR_proteobact"/>
    <property type="match status" value="1"/>
</dbReference>
<evidence type="ECO:0000256" key="3">
    <source>
        <dbReference type="ARBA" id="ARBA00007880"/>
    </source>
</evidence>
<evidence type="ECO:0000256" key="6">
    <source>
        <dbReference type="ARBA" id="ARBA00023235"/>
    </source>
</evidence>
<dbReference type="PROSITE" id="PS00395">
    <property type="entry name" value="ALANINE_RACEMASE"/>
    <property type="match status" value="1"/>
</dbReference>
<dbReference type="SUPFAM" id="SSF51419">
    <property type="entry name" value="PLP-binding barrel"/>
    <property type="match status" value="1"/>
</dbReference>
<dbReference type="PRINTS" id="PR00992">
    <property type="entry name" value="ALARACEMASE"/>
</dbReference>
<evidence type="ECO:0000256" key="9">
    <source>
        <dbReference type="PIRSR" id="PIRSR600821-52"/>
    </source>
</evidence>
<feature type="domain" description="Alanine racemase C-terminal" evidence="10">
    <location>
        <begin position="232"/>
        <end position="356"/>
    </location>
</feature>
<evidence type="ECO:0000259" key="10">
    <source>
        <dbReference type="SMART" id="SM01005"/>
    </source>
</evidence>
<dbReference type="InterPro" id="IPR009006">
    <property type="entry name" value="Ala_racemase/Decarboxylase_C"/>
</dbReference>
<dbReference type="EMBL" id="CP053073">
    <property type="protein sequence ID" value="QJR15661.1"/>
    <property type="molecule type" value="Genomic_DNA"/>
</dbReference>
<feature type="binding site" evidence="7 9">
    <location>
        <position position="301"/>
    </location>
    <ligand>
        <name>substrate</name>
    </ligand>
</feature>
<comment type="pathway">
    <text evidence="7">Amino-acid biosynthesis; D-alanine biosynthesis; D-alanine from L-alanine: step 1/1.</text>
</comment>
<evidence type="ECO:0000313" key="11">
    <source>
        <dbReference type="EMBL" id="QJR15661.1"/>
    </source>
</evidence>
<sequence length="357" mass="37547">MARPIRATISAPALRHNYAQAKAAAPRSRVLAVVKANGYGHGLDRVARSLGPVVDGFGTLEIEGAVRLRESGFAGEIVLLEGFFEASELAVIAGARLATSVHSEEQLRMLHASPPPTPIDIYLKINTGMNRLGIAPRAAKGALDRIRESGAAKSITLMTHFANADGPAGVAEAMRRFEEATQGLALPRSLANSAAIFAHPETHADTVREGVALYGATPFADRSAEQLGLKPVMTLTSQVIAVQELEPGDTVGYGSTFRCDRAMRIGVVACGYADGYPRHAPSGTPVVVGGVRTKTVGRVSMDMITVDLKPVSHARVGTPVTLWGEGLPIDEVAVASGTVGYELMCAVMPRVPIIEVA</sequence>
<dbReference type="GO" id="GO:0008784">
    <property type="term" value="F:alanine racemase activity"/>
    <property type="evidence" value="ECO:0007669"/>
    <property type="project" value="UniProtKB-UniRule"/>
</dbReference>
<dbReference type="FunFam" id="2.40.37.10:FF:000002">
    <property type="entry name" value="Alanine racemase"/>
    <property type="match status" value="1"/>
</dbReference>
<comment type="cofactor">
    <cofactor evidence="2 7 8">
        <name>pyridoxal 5'-phosphate</name>
        <dbReference type="ChEBI" id="CHEBI:597326"/>
    </cofactor>
</comment>
<reference evidence="11 12" key="1">
    <citation type="submission" date="2020-04" db="EMBL/GenBank/DDBJ databases">
        <title>Usitatibacter rugosus gen. nov., sp. nov. and Usitatibacter palustris sp. nov., novel members of Usitatibacteraceae fam. nov. within the order Nitrosomonadales isolated from soil.</title>
        <authorList>
            <person name="Huber K.J."/>
            <person name="Neumann-Schaal M."/>
            <person name="Geppert A."/>
            <person name="Luckner M."/>
            <person name="Wanner G."/>
            <person name="Overmann J."/>
        </authorList>
    </citation>
    <scope>NUCLEOTIDE SEQUENCE [LARGE SCALE GENOMIC DNA]</scope>
    <source>
        <strain evidence="11 12">Swamp67</strain>
    </source>
</reference>
<feature type="binding site" evidence="7 9">
    <location>
        <position position="131"/>
    </location>
    <ligand>
        <name>substrate</name>
    </ligand>
</feature>
<dbReference type="InterPro" id="IPR029066">
    <property type="entry name" value="PLP-binding_barrel"/>
</dbReference>
<evidence type="ECO:0000256" key="2">
    <source>
        <dbReference type="ARBA" id="ARBA00001933"/>
    </source>
</evidence>
<evidence type="ECO:0000256" key="1">
    <source>
        <dbReference type="ARBA" id="ARBA00000316"/>
    </source>
</evidence>
<gene>
    <name evidence="11" type="primary">dadX</name>
    <name evidence="11" type="ORF">DSM104440_02486</name>
</gene>
<evidence type="ECO:0000256" key="5">
    <source>
        <dbReference type="ARBA" id="ARBA00022898"/>
    </source>
</evidence>
<evidence type="ECO:0000256" key="8">
    <source>
        <dbReference type="PIRSR" id="PIRSR600821-50"/>
    </source>
</evidence>
<feature type="active site" description="Proton acceptor; specific for D-alanine" evidence="7">
    <location>
        <position position="35"/>
    </location>
</feature>
<dbReference type="InterPro" id="IPR001608">
    <property type="entry name" value="Ala_racemase_N"/>
</dbReference>
<dbReference type="RefSeq" id="WP_171163139.1">
    <property type="nucleotide sequence ID" value="NZ_CP053073.1"/>
</dbReference>
<keyword evidence="12" id="KW-1185">Reference proteome</keyword>
<dbReference type="InterPro" id="IPR020622">
    <property type="entry name" value="Ala_racemase_pyridoxalP-BS"/>
</dbReference>
<dbReference type="SMART" id="SM01005">
    <property type="entry name" value="Ala_racemase_C"/>
    <property type="match status" value="1"/>
</dbReference>
<keyword evidence="6 7" id="KW-0413">Isomerase</keyword>
<organism evidence="11 12">
    <name type="scientific">Usitatibacter palustris</name>
    <dbReference type="NCBI Taxonomy" id="2732487"/>
    <lineage>
        <taxon>Bacteria</taxon>
        <taxon>Pseudomonadati</taxon>
        <taxon>Pseudomonadota</taxon>
        <taxon>Betaproteobacteria</taxon>
        <taxon>Nitrosomonadales</taxon>
        <taxon>Usitatibacteraceae</taxon>
        <taxon>Usitatibacter</taxon>
    </lineage>
</organism>
<dbReference type="FunFam" id="3.20.20.10:FF:000002">
    <property type="entry name" value="Alanine racemase"/>
    <property type="match status" value="1"/>
</dbReference>
<dbReference type="HAMAP" id="MF_01201">
    <property type="entry name" value="Ala_racemase"/>
    <property type="match status" value="1"/>
</dbReference>
<dbReference type="SUPFAM" id="SSF50621">
    <property type="entry name" value="Alanine racemase C-terminal domain-like"/>
    <property type="match status" value="1"/>
</dbReference>
<dbReference type="UniPathway" id="UPA00042">
    <property type="reaction ID" value="UER00497"/>
</dbReference>
<dbReference type="InParanoid" id="A0A6M4H7R5"/>
<name>A0A6M4H7R5_9PROT</name>
<dbReference type="FunCoup" id="A0A6M4H7R5">
    <property type="interactions" value="300"/>
</dbReference>
<dbReference type="InterPro" id="IPR000821">
    <property type="entry name" value="Ala_racemase"/>
</dbReference>
<dbReference type="EC" id="5.1.1.1" evidence="4 7"/>
<dbReference type="Pfam" id="PF01168">
    <property type="entry name" value="Ala_racemase_N"/>
    <property type="match status" value="1"/>
</dbReference>
<dbReference type="KEGG" id="upl:DSM104440_02486"/>
<dbReference type="NCBIfam" id="TIGR00492">
    <property type="entry name" value="alr"/>
    <property type="match status" value="1"/>
</dbReference>
<dbReference type="GO" id="GO:0005829">
    <property type="term" value="C:cytosol"/>
    <property type="evidence" value="ECO:0007669"/>
    <property type="project" value="TreeGrafter"/>
</dbReference>
<evidence type="ECO:0000256" key="7">
    <source>
        <dbReference type="HAMAP-Rule" id="MF_01201"/>
    </source>
</evidence>
<comment type="similarity">
    <text evidence="3 7">Belongs to the alanine racemase family.</text>
</comment>
<dbReference type="GO" id="GO:0030170">
    <property type="term" value="F:pyridoxal phosphate binding"/>
    <property type="evidence" value="ECO:0007669"/>
    <property type="project" value="UniProtKB-UniRule"/>
</dbReference>
<dbReference type="Gene3D" id="2.40.37.10">
    <property type="entry name" value="Lyase, Ornithine Decarboxylase, Chain A, domain 1"/>
    <property type="match status" value="1"/>
</dbReference>
<dbReference type="PANTHER" id="PTHR30511:SF0">
    <property type="entry name" value="ALANINE RACEMASE, CATABOLIC-RELATED"/>
    <property type="match status" value="1"/>
</dbReference>
<keyword evidence="5 7" id="KW-0663">Pyridoxal phosphate</keyword>
<feature type="modified residue" description="N6-(pyridoxal phosphate)lysine" evidence="7 8">
    <location>
        <position position="35"/>
    </location>
</feature>
<dbReference type="GO" id="GO:0030632">
    <property type="term" value="P:D-alanine biosynthetic process"/>
    <property type="evidence" value="ECO:0007669"/>
    <property type="project" value="UniProtKB-UniRule"/>
</dbReference>
<dbReference type="Gene3D" id="3.20.20.10">
    <property type="entry name" value="Alanine racemase"/>
    <property type="match status" value="1"/>
</dbReference>
<dbReference type="Pfam" id="PF00842">
    <property type="entry name" value="Ala_racemase_C"/>
    <property type="match status" value="1"/>
</dbReference>
<comment type="catalytic activity">
    <reaction evidence="1 7">
        <text>L-alanine = D-alanine</text>
        <dbReference type="Rhea" id="RHEA:20249"/>
        <dbReference type="ChEBI" id="CHEBI:57416"/>
        <dbReference type="ChEBI" id="CHEBI:57972"/>
        <dbReference type="EC" id="5.1.1.1"/>
    </reaction>
</comment>
<comment type="function">
    <text evidence="7">Catalyzes the interconversion of L-alanine and D-alanine. May also act on other amino acids.</text>
</comment>
<protein>
    <recommendedName>
        <fullName evidence="4 7">Alanine racemase</fullName>
        <ecNumber evidence="4 7">5.1.1.1</ecNumber>
    </recommendedName>
</protein>
<dbReference type="AlphaFoldDB" id="A0A6M4H7R5"/>
<accession>A0A6M4H7R5</accession>
<proteinExistence type="inferred from homology"/>
<dbReference type="InterPro" id="IPR011079">
    <property type="entry name" value="Ala_racemase_C"/>
</dbReference>
<dbReference type="PANTHER" id="PTHR30511">
    <property type="entry name" value="ALANINE RACEMASE"/>
    <property type="match status" value="1"/>
</dbReference>